<accession>A0A420XRT2</accession>
<organism evidence="3 4">
    <name type="scientific">Motilibacter peucedani</name>
    <dbReference type="NCBI Taxonomy" id="598650"/>
    <lineage>
        <taxon>Bacteria</taxon>
        <taxon>Bacillati</taxon>
        <taxon>Actinomycetota</taxon>
        <taxon>Actinomycetes</taxon>
        <taxon>Motilibacterales</taxon>
        <taxon>Motilibacteraceae</taxon>
        <taxon>Motilibacter</taxon>
    </lineage>
</organism>
<feature type="region of interest" description="Disordered" evidence="1">
    <location>
        <begin position="360"/>
        <end position="382"/>
    </location>
</feature>
<evidence type="ECO:0000313" key="4">
    <source>
        <dbReference type="Proteomes" id="UP000281955"/>
    </source>
</evidence>
<evidence type="ECO:0000259" key="2">
    <source>
        <dbReference type="Pfam" id="PF18896"/>
    </source>
</evidence>
<evidence type="ECO:0000256" key="1">
    <source>
        <dbReference type="SAM" id="MobiDB-lite"/>
    </source>
</evidence>
<reference evidence="3 4" key="1">
    <citation type="submission" date="2018-10" db="EMBL/GenBank/DDBJ databases">
        <title>Genomic Encyclopedia of Archaeal and Bacterial Type Strains, Phase II (KMG-II): from individual species to whole genera.</title>
        <authorList>
            <person name="Goeker M."/>
        </authorList>
    </citation>
    <scope>NUCLEOTIDE SEQUENCE [LARGE SCALE GENOMIC DNA]</scope>
    <source>
        <strain evidence="3 4">RP-AC37</strain>
    </source>
</reference>
<name>A0A420XRT2_9ACTN</name>
<keyword evidence="4" id="KW-1185">Reference proteome</keyword>
<dbReference type="Gene3D" id="1.10.530.10">
    <property type="match status" value="1"/>
</dbReference>
<proteinExistence type="predicted"/>
<comment type="caution">
    <text evidence="3">The sequence shown here is derived from an EMBL/GenBank/DDBJ whole genome shotgun (WGS) entry which is preliminary data.</text>
</comment>
<feature type="compositionally biased region" description="Basic and acidic residues" evidence="1">
    <location>
        <begin position="1"/>
        <end position="10"/>
    </location>
</feature>
<sequence length="730" mass="76171">MPEAPTKEPRSALAALVPSPSPNARPVSPDYKPTPAPKPTFTVIPPSKTQQAEDDRVAKLAPRTLGAYEIALTAQKAGFKGDALVVAVAVAEAESSGRTDATGPVVPDIPANDWIGAVRSAMGLWQIMPAAAQSGAAYTGSAYDRVLDQSVSGVRDSRLLFDPDFNARSAYAISKGGTNWKPWSTYTSGAYLTHMADARAAVQSIGAAPVDGNPSASTSGEPFVDVTWSDGALIGVHLGGTARGTDFGAKVVGGSIDQSVKQPSELTLEIHDATLGYLTSSKLKRGVRLQVNRQRFTVTAVEISDGGAGAHLTVQAMPTGIVSLMHTDPPTVTGMPAGDYVGLLARAVGVSYMPASGKGVATGAGDAGQGATEPQDVKANPTDDVLSVLNPYRPTPPAGQRRENAWEVVQRLNTANGYECWEDARGLYWGPATSSMFAPALYVSWRGQPATSPSGAVRALQVPSVSFSTPGRGRYARVSGSFQIAAADAGRVVLGQRVDMALGALLVARPDVTDPRGILGSNAPAVHSPTGGPATTQAADGITDTGQLRVTRIHRDLGRLEQPLTVEFESAVNLIGTDAPDPAMKAPVGLPVPALLDGTVNPYSSDVAVATARKASRGTCVPNSCMHTVGNWYGYQSSGWERAIDGWNGTPDRYKHPDDPNPPAGALCYWAGGAAGHVAMSIGDGTVISTDAPQIGRVGDPLPLAWFSAHWRGKRYLGWCSPYFPHGVPY</sequence>
<protein>
    <recommendedName>
        <fullName evidence="2">Transglycosylase SLT domain-containing protein</fullName>
    </recommendedName>
</protein>
<evidence type="ECO:0000313" key="3">
    <source>
        <dbReference type="EMBL" id="RKS77595.1"/>
    </source>
</evidence>
<feature type="domain" description="Transglycosylase SLT" evidence="2">
    <location>
        <begin position="73"/>
        <end position="185"/>
    </location>
</feature>
<dbReference type="Pfam" id="PF18896">
    <property type="entry name" value="SLT_3"/>
    <property type="match status" value="1"/>
</dbReference>
<gene>
    <name evidence="3" type="ORF">CLV35_1289</name>
</gene>
<dbReference type="SUPFAM" id="SSF53955">
    <property type="entry name" value="Lysozyme-like"/>
    <property type="match status" value="1"/>
</dbReference>
<dbReference type="Proteomes" id="UP000281955">
    <property type="component" value="Unassembled WGS sequence"/>
</dbReference>
<dbReference type="InterPro" id="IPR023346">
    <property type="entry name" value="Lysozyme-like_dom_sf"/>
</dbReference>
<dbReference type="InterPro" id="IPR043992">
    <property type="entry name" value="SLT_3"/>
</dbReference>
<dbReference type="InParanoid" id="A0A420XRT2"/>
<dbReference type="EMBL" id="RBWV01000010">
    <property type="protein sequence ID" value="RKS77595.1"/>
    <property type="molecule type" value="Genomic_DNA"/>
</dbReference>
<dbReference type="AlphaFoldDB" id="A0A420XRT2"/>
<feature type="region of interest" description="Disordered" evidence="1">
    <location>
        <begin position="1"/>
        <end position="51"/>
    </location>
</feature>